<dbReference type="NCBIfam" id="NF045669">
    <property type="entry name" value="DVU1555_fam_CGA"/>
    <property type="match status" value="1"/>
</dbReference>
<dbReference type="RefSeq" id="WP_148566465.1">
    <property type="nucleotide sequence ID" value="NZ_RXYA01000004.1"/>
</dbReference>
<protein>
    <submittedName>
        <fullName evidence="1">Redox-active protein</fullName>
    </submittedName>
</protein>
<dbReference type="Pfam" id="PF09719">
    <property type="entry name" value="C_GCAxxG_C_C"/>
    <property type="match status" value="1"/>
</dbReference>
<organism evidence="1 2">
    <name type="scientific">Acetobacterium paludosum</name>
    <dbReference type="NCBI Taxonomy" id="52693"/>
    <lineage>
        <taxon>Bacteria</taxon>
        <taxon>Bacillati</taxon>
        <taxon>Bacillota</taxon>
        <taxon>Clostridia</taxon>
        <taxon>Eubacteriales</taxon>
        <taxon>Eubacteriaceae</taxon>
        <taxon>Acetobacterium</taxon>
    </lineage>
</organism>
<dbReference type="EMBL" id="WJBD01000002">
    <property type="protein sequence ID" value="MBC3887190.1"/>
    <property type="molecule type" value="Genomic_DNA"/>
</dbReference>
<keyword evidence="2" id="KW-1185">Reference proteome</keyword>
<comment type="caution">
    <text evidence="1">The sequence shown here is derived from an EMBL/GenBank/DDBJ whole genome shotgun (WGS) entry which is preliminary data.</text>
</comment>
<proteinExistence type="predicted"/>
<name>A0A923I142_9FIRM</name>
<sequence length="149" mass="16577">MNEGAFELFKLVSDGFCCSQIMMKLALDMEESDNEDLIRVIGGLCDGIGGSQKECGVLTGGIGIIGLYAGKGKAKEWTKEDYGSMVKEYMEWFEEHFGSTECVDLIGVYHFSDENNRSYPVKCGDTILESFGKIQEILQEHGYELGSRE</sequence>
<reference evidence="1" key="1">
    <citation type="submission" date="2019-10" db="EMBL/GenBank/DDBJ databases">
        <authorList>
            <person name="Ross D.E."/>
            <person name="Gulliver D."/>
        </authorList>
    </citation>
    <scope>NUCLEOTIDE SEQUENCE</scope>
    <source>
        <strain evidence="1">DER-2019</strain>
    </source>
</reference>
<dbReference type="Proteomes" id="UP000616595">
    <property type="component" value="Unassembled WGS sequence"/>
</dbReference>
<gene>
    <name evidence="1" type="ORF">GH810_02560</name>
</gene>
<accession>A0A923I142</accession>
<dbReference type="InterPro" id="IPR010181">
    <property type="entry name" value="CGCAxxGCC_motif"/>
</dbReference>
<evidence type="ECO:0000313" key="2">
    <source>
        <dbReference type="Proteomes" id="UP000616595"/>
    </source>
</evidence>
<evidence type="ECO:0000313" key="1">
    <source>
        <dbReference type="EMBL" id="MBC3887190.1"/>
    </source>
</evidence>
<dbReference type="OrthoDB" id="163426at2"/>
<reference evidence="1" key="2">
    <citation type="submission" date="2020-10" db="EMBL/GenBank/DDBJ databases">
        <title>Comparative genomics of the Acetobacterium genus.</title>
        <authorList>
            <person name="Marshall C."/>
            <person name="May H."/>
            <person name="Norman S."/>
        </authorList>
    </citation>
    <scope>NUCLEOTIDE SEQUENCE</scope>
    <source>
        <strain evidence="1">DER-2019</strain>
    </source>
</reference>
<dbReference type="AlphaFoldDB" id="A0A923I142"/>